<gene>
    <name evidence="1" type="ORF">LCGC14_2951880</name>
</gene>
<organism evidence="1">
    <name type="scientific">marine sediment metagenome</name>
    <dbReference type="NCBI Taxonomy" id="412755"/>
    <lineage>
        <taxon>unclassified sequences</taxon>
        <taxon>metagenomes</taxon>
        <taxon>ecological metagenomes</taxon>
    </lineage>
</organism>
<dbReference type="EMBL" id="LAZR01059502">
    <property type="protein sequence ID" value="KKK67657.1"/>
    <property type="molecule type" value="Genomic_DNA"/>
</dbReference>
<name>A0A0F8XES4_9ZZZZ</name>
<comment type="caution">
    <text evidence="1">The sequence shown here is derived from an EMBL/GenBank/DDBJ whole genome shotgun (WGS) entry which is preliminary data.</text>
</comment>
<dbReference type="AlphaFoldDB" id="A0A0F8XES4"/>
<reference evidence="1" key="1">
    <citation type="journal article" date="2015" name="Nature">
        <title>Complex archaea that bridge the gap between prokaryotes and eukaryotes.</title>
        <authorList>
            <person name="Spang A."/>
            <person name="Saw J.H."/>
            <person name="Jorgensen S.L."/>
            <person name="Zaremba-Niedzwiedzka K."/>
            <person name="Martijn J."/>
            <person name="Lind A.E."/>
            <person name="van Eijk R."/>
            <person name="Schleper C."/>
            <person name="Guy L."/>
            <person name="Ettema T.J."/>
        </authorList>
    </citation>
    <scope>NUCLEOTIDE SEQUENCE</scope>
</reference>
<proteinExistence type="predicted"/>
<sequence>FYYPHLPGVIDDHLGRRMLVATRYHLPDSPNFAGQCMGDLVVGELTDNETFVIGRDGHPLLAALKEPSSGDTQISGATPVYNADVAQEMRYHLWSQAYGDQNTWGGGGASSARRGMYLGHGATMDEMGFWPSGSATLPIWEACEWMNVSLRSGDDYAGILTTSGSHYIHLMRGRAPMLFHVAERFDTFQPLDILSLELVADTARGVWHCPYSDVHEIAYAYMRIDGFDWIGIDSGQTTGDVTTVTIAKPSAGWGTLRVNVDADEVGGKIEIAVLDPSDGSEISGYGRTDCTDIVTDNTDLEVTWGSALLSGLTAATYRLKFYFTRASSGDTTPKLFSYRVGPWPAVSIQPKTGRGVDLYV</sequence>
<accession>A0A0F8XES4</accession>
<feature type="non-terminal residue" evidence="1">
    <location>
        <position position="1"/>
    </location>
</feature>
<evidence type="ECO:0000313" key="1">
    <source>
        <dbReference type="EMBL" id="KKK67657.1"/>
    </source>
</evidence>
<protein>
    <submittedName>
        <fullName evidence="1">Uncharacterized protein</fullName>
    </submittedName>
</protein>